<reference evidence="2 3" key="1">
    <citation type="submission" date="2014-10" db="EMBL/GenBank/DDBJ databases">
        <authorList>
            <person name="Seo M.-J."/>
            <person name="Seok Y.J."/>
            <person name="Cha I.-T."/>
        </authorList>
    </citation>
    <scope>NUCLEOTIDE SEQUENCE [LARGE SCALE GENOMIC DNA]</scope>
    <source>
        <strain evidence="2 3">NEU</strain>
    </source>
</reference>
<feature type="transmembrane region" description="Helical" evidence="1">
    <location>
        <begin position="239"/>
        <end position="259"/>
    </location>
</feature>
<organism evidence="2 3">
    <name type="scientific">Massilia timonae</name>
    <dbReference type="NCBI Taxonomy" id="47229"/>
    <lineage>
        <taxon>Bacteria</taxon>
        <taxon>Pseudomonadati</taxon>
        <taxon>Pseudomonadota</taxon>
        <taxon>Betaproteobacteria</taxon>
        <taxon>Burkholderiales</taxon>
        <taxon>Oxalobacteraceae</taxon>
        <taxon>Telluria group</taxon>
        <taxon>Massilia</taxon>
    </lineage>
</organism>
<feature type="transmembrane region" description="Helical" evidence="1">
    <location>
        <begin position="212"/>
        <end position="232"/>
    </location>
</feature>
<dbReference type="Proteomes" id="UP000180246">
    <property type="component" value="Unassembled WGS sequence"/>
</dbReference>
<accession>A0A1S2N9Y1</accession>
<feature type="transmembrane region" description="Helical" evidence="1">
    <location>
        <begin position="186"/>
        <end position="206"/>
    </location>
</feature>
<keyword evidence="1" id="KW-0472">Membrane</keyword>
<keyword evidence="1" id="KW-1133">Transmembrane helix</keyword>
<dbReference type="InterPro" id="IPR021913">
    <property type="entry name" value="DUF3526"/>
</dbReference>
<comment type="caution">
    <text evidence="2">The sequence shown here is derived from an EMBL/GenBank/DDBJ whole genome shotgun (WGS) entry which is preliminary data.</text>
</comment>
<evidence type="ECO:0000313" key="3">
    <source>
        <dbReference type="Proteomes" id="UP000180246"/>
    </source>
</evidence>
<feature type="transmembrane region" description="Helical" evidence="1">
    <location>
        <begin position="134"/>
        <end position="154"/>
    </location>
</feature>
<dbReference type="PANTHER" id="PTHR43471:SF1">
    <property type="entry name" value="ABC TRANSPORTER PERMEASE PROTEIN NOSY-RELATED"/>
    <property type="match status" value="1"/>
</dbReference>
<keyword evidence="1" id="KW-0812">Transmembrane</keyword>
<dbReference type="PANTHER" id="PTHR43471">
    <property type="entry name" value="ABC TRANSPORTER PERMEASE"/>
    <property type="match status" value="1"/>
</dbReference>
<evidence type="ECO:0000256" key="1">
    <source>
        <dbReference type="SAM" id="Phobius"/>
    </source>
</evidence>
<dbReference type="EMBL" id="JRYB01000001">
    <property type="protein sequence ID" value="OIJ41600.1"/>
    <property type="molecule type" value="Genomic_DNA"/>
</dbReference>
<protein>
    <submittedName>
        <fullName evidence="2">ABC-2 transporter family protein</fullName>
    </submittedName>
</protein>
<name>A0A1S2N9Y1_9BURK</name>
<proteinExistence type="predicted"/>
<evidence type="ECO:0000313" key="2">
    <source>
        <dbReference type="EMBL" id="OIJ41600.1"/>
    </source>
</evidence>
<dbReference type="Pfam" id="PF12040">
    <property type="entry name" value="DUF3526"/>
    <property type="match status" value="1"/>
</dbReference>
<sequence length="449" mass="48980">MKTLTFELRQVAHSRLAVGAVVLLALLCALSVWTGLQAVSQQRAALERIAANHAQDHAAIAAKQLKGGVAEAGSVGYYLPHLTLNPPSPLAFAAIGQRDLQPQALRVRLLGLHSQLYESEAINPELAMPGRFDFAFVLVFLAPLFVIALMHDLVSSEREAGRLRLLASLPAAADTWRRRVGLRYGLVWLATLLPLACGALVAGAAVADFAAIALVATLYLAFWFGLASWVAARARTSSSSAAILLACLVGLTMILPTLADAAIARLSPVSKGVELALAQRQAVHSGWDIPKPETFEKFFRTHPEWKDTPPVEGRFHWKWYYAMHQAGDDAVAADVAEYRASMQARESWTARVGLVLASVNVQVLLHRLADTDLAAQLAYQDRIAAYHAQLRRFFYPYLFEERAMTRADLARLPRYKHVAAPGRLPTGQLLALGVLALALLAIGLRKLRT</sequence>
<gene>
    <name evidence="2" type="ORF">LO55_4935</name>
</gene>
<dbReference type="AlphaFoldDB" id="A0A1S2N9Y1"/>
<feature type="transmembrane region" description="Helical" evidence="1">
    <location>
        <begin position="426"/>
        <end position="444"/>
    </location>
</feature>
<dbReference type="RefSeq" id="WP_071363442.1">
    <property type="nucleotide sequence ID" value="NZ_JRYB01000001.1"/>
</dbReference>